<dbReference type="RefSeq" id="WP_106748065.1">
    <property type="nucleotide sequence ID" value="NZ_CP027668.1"/>
</dbReference>
<evidence type="ECO:0000256" key="4">
    <source>
        <dbReference type="ARBA" id="ARBA00022989"/>
    </source>
</evidence>
<dbReference type="GO" id="GO:0005886">
    <property type="term" value="C:plasma membrane"/>
    <property type="evidence" value="ECO:0007669"/>
    <property type="project" value="UniProtKB-SubCell"/>
</dbReference>
<evidence type="ECO:0000256" key="7">
    <source>
        <dbReference type="SAM" id="Phobius"/>
    </source>
</evidence>
<organism evidence="9 10">
    <name type="scientific">Phreatobacter cathodiphilus</name>
    <dbReference type="NCBI Taxonomy" id="1868589"/>
    <lineage>
        <taxon>Bacteria</taxon>
        <taxon>Pseudomonadati</taxon>
        <taxon>Pseudomonadota</taxon>
        <taxon>Alphaproteobacteria</taxon>
        <taxon>Hyphomicrobiales</taxon>
        <taxon>Phreatobacteraceae</taxon>
        <taxon>Phreatobacter</taxon>
    </lineage>
</organism>
<dbReference type="SUPFAM" id="SSF52540">
    <property type="entry name" value="P-loop containing nucleoside triphosphate hydrolases"/>
    <property type="match status" value="1"/>
</dbReference>
<feature type="transmembrane region" description="Helical" evidence="7">
    <location>
        <begin position="34"/>
        <end position="53"/>
    </location>
</feature>
<keyword evidence="4 7" id="KW-1133">Transmembrane helix</keyword>
<accession>A0A2S0N980</accession>
<evidence type="ECO:0000256" key="2">
    <source>
        <dbReference type="ARBA" id="ARBA00022475"/>
    </source>
</evidence>
<sequence>MGGAGDTVPAGRGRASLIDLDLAGLARAVWAARLWIAVPTLVALGGSFAAVTLKTPTYRSEARILVENGESAFTRPESDRSGGERAAIDQETVLSQVQLILSRDVAKAVAQKLDLARKPEFDPALRSFNPVRQVLIFLGLAENPMRMTAEERVLRSYFEKLTAFQVDKSRIISIQFDSHDPALAAEAANMVAAQFIEAQQANKRSQTRNASQWLSGEVDGLRRKVEEAEGRVESFRARANLFVGSNNTSLTAQQLAEVNSQIAAARAQQSDAQTRARLLRDFLRTGRPIESGEILNSEIIRRLNEQRAAVLAQLAEQSSTLGPRHPRIAELQAQRVNLDGQIRTEAEKLVRVLENDARFAGARVEALQQNLDQVKRQAGEASEQEVQLRVLEREAKSLRDQLETLLARYRDASARDTLAALPADARVISRALVSNVPAFPKKLPTILVVTLGTMLLAITVVVTLALLAGAPVNAAEGSDTGPAAPDRLQAVEAPPLAAAGEPFMDEVGQPPVPATPDSIAALAHMLEAGPDDAGCRRTLVIATRDGLAASGVALALGRELAAGGRRVVLVDLDEENAFLSLMVGQGAAGLSDFAAGAAGFGDIIHTDAQSACHVVPAGNLGAPGADMTAFAVEALSRSYEAVVLSAGVIPAEAETFDAMGAMAGDAVVVAEGEATDPEVRAAHDRLVGAGLKPVVVMLATADEMVAA</sequence>
<dbReference type="InterPro" id="IPR003856">
    <property type="entry name" value="LPS_length_determ_N"/>
</dbReference>
<dbReference type="InterPro" id="IPR027417">
    <property type="entry name" value="P-loop_NTPase"/>
</dbReference>
<keyword evidence="5 7" id="KW-0472">Membrane</keyword>
<proteinExistence type="predicted"/>
<keyword evidence="3 7" id="KW-0812">Transmembrane</keyword>
<feature type="coiled-coil region" evidence="6">
    <location>
        <begin position="300"/>
        <end position="415"/>
    </location>
</feature>
<name>A0A2S0N980_9HYPH</name>
<feature type="transmembrane region" description="Helical" evidence="7">
    <location>
        <begin position="446"/>
        <end position="468"/>
    </location>
</feature>
<dbReference type="OrthoDB" id="7786248at2"/>
<dbReference type="PANTHER" id="PTHR32309:SF13">
    <property type="entry name" value="FERRIC ENTEROBACTIN TRANSPORT PROTEIN FEPE"/>
    <property type="match status" value="1"/>
</dbReference>
<evidence type="ECO:0000313" key="9">
    <source>
        <dbReference type="EMBL" id="AVO44724.1"/>
    </source>
</evidence>
<dbReference type="AlphaFoldDB" id="A0A2S0N980"/>
<keyword evidence="6" id="KW-0175">Coiled coil</keyword>
<comment type="subcellular location">
    <subcellularLocation>
        <location evidence="1">Cell membrane</location>
        <topology evidence="1">Multi-pass membrane protein</topology>
    </subcellularLocation>
</comment>
<evidence type="ECO:0000256" key="6">
    <source>
        <dbReference type="SAM" id="Coils"/>
    </source>
</evidence>
<dbReference type="GO" id="GO:0004713">
    <property type="term" value="F:protein tyrosine kinase activity"/>
    <property type="evidence" value="ECO:0007669"/>
    <property type="project" value="TreeGrafter"/>
</dbReference>
<keyword evidence="2" id="KW-1003">Cell membrane</keyword>
<evidence type="ECO:0000256" key="5">
    <source>
        <dbReference type="ARBA" id="ARBA00023136"/>
    </source>
</evidence>
<feature type="domain" description="Polysaccharide chain length determinant N-terminal" evidence="8">
    <location>
        <begin position="19"/>
        <end position="113"/>
    </location>
</feature>
<evidence type="ECO:0000256" key="3">
    <source>
        <dbReference type="ARBA" id="ARBA00022692"/>
    </source>
</evidence>
<evidence type="ECO:0000313" key="10">
    <source>
        <dbReference type="Proteomes" id="UP000237889"/>
    </source>
</evidence>
<dbReference type="PANTHER" id="PTHR32309">
    <property type="entry name" value="TYROSINE-PROTEIN KINASE"/>
    <property type="match status" value="1"/>
</dbReference>
<keyword evidence="10" id="KW-1185">Reference proteome</keyword>
<dbReference type="EMBL" id="CP027668">
    <property type="protein sequence ID" value="AVO44724.1"/>
    <property type="molecule type" value="Genomic_DNA"/>
</dbReference>
<dbReference type="KEGG" id="phr:C6569_06430"/>
<reference evidence="9 10" key="1">
    <citation type="submission" date="2018-03" db="EMBL/GenBank/DDBJ databases">
        <title>Genome sequencing of Phreatobacter sp.</title>
        <authorList>
            <person name="Kim S.-J."/>
            <person name="Heo J."/>
            <person name="Kwon S.-W."/>
        </authorList>
    </citation>
    <scope>NUCLEOTIDE SEQUENCE [LARGE SCALE GENOMIC DNA]</scope>
    <source>
        <strain evidence="9 10">S-12</strain>
    </source>
</reference>
<evidence type="ECO:0000259" key="8">
    <source>
        <dbReference type="Pfam" id="PF02706"/>
    </source>
</evidence>
<feature type="coiled-coil region" evidence="6">
    <location>
        <begin position="218"/>
        <end position="275"/>
    </location>
</feature>
<dbReference type="Gene3D" id="3.40.50.300">
    <property type="entry name" value="P-loop containing nucleotide triphosphate hydrolases"/>
    <property type="match status" value="1"/>
</dbReference>
<evidence type="ECO:0000256" key="1">
    <source>
        <dbReference type="ARBA" id="ARBA00004651"/>
    </source>
</evidence>
<gene>
    <name evidence="9" type="ORF">C6569_06430</name>
</gene>
<dbReference type="Pfam" id="PF02706">
    <property type="entry name" value="Wzz"/>
    <property type="match status" value="1"/>
</dbReference>
<dbReference type="Proteomes" id="UP000237889">
    <property type="component" value="Chromosome"/>
</dbReference>
<protein>
    <submittedName>
        <fullName evidence="9">Lipopolysaccharide biosynthesis protein</fullName>
    </submittedName>
</protein>
<dbReference type="InterPro" id="IPR050445">
    <property type="entry name" value="Bact_polysacc_biosynth/exp"/>
</dbReference>